<reference evidence="1 4" key="4">
    <citation type="submission" date="2019-12" db="EMBL/GenBank/DDBJ databases">
        <title>Multi-Generational Helicobacter saguini Isolates.</title>
        <authorList>
            <person name="Mannion A."/>
            <person name="Shen Z."/>
            <person name="Fox J.G."/>
        </authorList>
    </citation>
    <scope>NUCLEOTIDE SEQUENCE [LARGE SCALE GENOMIC DNA]</scope>
    <source>
        <strain evidence="1">16-048</strain>
        <strain evidence="4">16-048 (F4)</strain>
    </source>
</reference>
<gene>
    <name evidence="1" type="ORF">DCO61_04170</name>
    <name evidence="2" type="ORF">LS64_008695</name>
</gene>
<sequence>MQSHFSTKVTAKTIKKDSAIARLNPISEAIKNAIDAKASEINIYIYAHNTNRDLINKDISIIIEDNGSGFDCSNSTYMQNRWTHYKGGDYIPNTLGGRSKGRYSYLKFIDFKEECLKNIKIFTKCNKKSFCVTFCSNDKNVSFNVTQKSAKYKKDSITQVNIERLGEQFISGKKINELIDSIKQEIAVEFSDKLLNNVTLCINNEKIEVQEYIEEQLEKEYELKDGSKFKAYIIVWKNEINLIADKKHTFLLNEKNNLLWKIPSGSSKSIFNCHTIFLTSDIFKDDCELIDLNAEYKKTIQEVMDLYKPDLDRMLCEVWLKNADLVADKLANENEIFKKDADNMIKEKINEAYKILSLPLLIKEHNITRNIEYFSNSLMGLISNNAYNTLENLNFVFKLSDDEKEIFNYVRRNINILDLVKQYHNFISRLDVLHHFENLVLNEGKNTTKERSELHKIVENNLWLFNEDYLDLEFFSDQALKGIFKDVGLPIQSNDNLNTIPDIFIPRTKDNKLILIELKAPKVSIDSKILNEVFNKYIIKILNALQTQGSNINFIEAICVSSTKQRHIGTLQSSEYTIKAMTWKEIINTRKAEINTNINNTKHNLSLSKYKDINHFKEKEIQKDRVGNLKRL</sequence>
<dbReference type="Proteomes" id="UP000477070">
    <property type="component" value="Unassembled WGS sequence"/>
</dbReference>
<dbReference type="SUPFAM" id="SSF55874">
    <property type="entry name" value="ATPase domain of HSP90 chaperone/DNA topoisomerase II/histidine kinase"/>
    <property type="match status" value="1"/>
</dbReference>
<dbReference type="GO" id="GO:0005524">
    <property type="term" value="F:ATP binding"/>
    <property type="evidence" value="ECO:0007669"/>
    <property type="project" value="UniProtKB-KW"/>
</dbReference>
<reference evidence="2 3" key="1">
    <citation type="journal article" date="2014" name="Genome Announc.">
        <title>Draft genome sequences of eight enterohepatic helicobacter species isolated from both laboratory and wild rodents.</title>
        <authorList>
            <person name="Sheh A."/>
            <person name="Shen Z."/>
            <person name="Fox J.G."/>
        </authorList>
    </citation>
    <scope>NUCLEOTIDE SEQUENCE [LARGE SCALE GENOMIC DNA]</scope>
    <source>
        <strain evidence="2 3">MIT 97-6194</strain>
    </source>
</reference>
<dbReference type="STRING" id="1548018.LS64_09140"/>
<organism evidence="2 3">
    <name type="scientific">Helicobacter saguini</name>
    <dbReference type="NCBI Taxonomy" id="1548018"/>
    <lineage>
        <taxon>Bacteria</taxon>
        <taxon>Pseudomonadati</taxon>
        <taxon>Campylobacterota</taxon>
        <taxon>Epsilonproteobacteria</taxon>
        <taxon>Campylobacterales</taxon>
        <taxon>Helicobacteraceae</taxon>
        <taxon>Helicobacter</taxon>
    </lineage>
</organism>
<dbReference type="EMBL" id="QBIU01000001">
    <property type="protein sequence ID" value="MWV69226.1"/>
    <property type="molecule type" value="Genomic_DNA"/>
</dbReference>
<keyword evidence="2" id="KW-0547">Nucleotide-binding</keyword>
<evidence type="ECO:0000313" key="2">
    <source>
        <dbReference type="EMBL" id="TLD93307.1"/>
    </source>
</evidence>
<evidence type="ECO:0000313" key="4">
    <source>
        <dbReference type="Proteomes" id="UP000477070"/>
    </source>
</evidence>
<dbReference type="EMBL" id="JRMP02000014">
    <property type="protein sequence ID" value="TLD93307.1"/>
    <property type="molecule type" value="Genomic_DNA"/>
</dbReference>
<name>A0A347VSL6_9HELI</name>
<dbReference type="Proteomes" id="UP000029714">
    <property type="component" value="Unassembled WGS sequence"/>
</dbReference>
<reference evidence="2" key="3">
    <citation type="submission" date="2018-04" db="EMBL/GenBank/DDBJ databases">
        <authorList>
            <person name="Sheh A."/>
            <person name="Shen Z."/>
            <person name="Mannion A.J."/>
            <person name="Fox J.G."/>
        </authorList>
    </citation>
    <scope>NUCLEOTIDE SEQUENCE</scope>
    <source>
        <strain evidence="2">MIT 97-6194</strain>
    </source>
</reference>
<comment type="caution">
    <text evidence="2">The sequence shown here is derived from an EMBL/GenBank/DDBJ whole genome shotgun (WGS) entry which is preliminary data.</text>
</comment>
<keyword evidence="2" id="KW-0067">ATP-binding</keyword>
<evidence type="ECO:0000313" key="1">
    <source>
        <dbReference type="EMBL" id="MWV69226.1"/>
    </source>
</evidence>
<dbReference type="AlphaFoldDB" id="A0A347VSL6"/>
<protein>
    <submittedName>
        <fullName evidence="2">ATP-binding protein</fullName>
    </submittedName>
</protein>
<reference evidence="2 3" key="2">
    <citation type="journal article" date="2016" name="Infect. Immun.">
        <title>Helicobacter saguini, a Novel Helicobacter Isolated from Cotton-Top Tamarins with Ulcerative Colitis, Has Proinflammatory Properties and Induces Typhlocolitis and Dysplasia in Gnotobiotic IL-10-/- Mice.</title>
        <authorList>
            <person name="Shen Z."/>
            <person name="Mannion A."/>
            <person name="Whary M.T."/>
            <person name="Muthupalani S."/>
            <person name="Sheh A."/>
            <person name="Feng Y."/>
            <person name="Gong G."/>
            <person name="Vandamme P."/>
            <person name="Holcombe H.R."/>
            <person name="Paster B.J."/>
            <person name="Fox J.G."/>
        </authorList>
    </citation>
    <scope>NUCLEOTIDE SEQUENCE [LARGE SCALE GENOMIC DNA]</scope>
    <source>
        <strain evidence="2 3">MIT 97-6194</strain>
    </source>
</reference>
<dbReference type="RefSeq" id="WP_034572466.1">
    <property type="nucleotide sequence ID" value="NZ_JRMP02000014.1"/>
</dbReference>
<accession>A0A347VSL6</accession>
<evidence type="ECO:0000313" key="3">
    <source>
        <dbReference type="Proteomes" id="UP000029714"/>
    </source>
</evidence>
<dbReference type="Gene3D" id="3.30.565.10">
    <property type="entry name" value="Histidine kinase-like ATPase, C-terminal domain"/>
    <property type="match status" value="1"/>
</dbReference>
<dbReference type="InterPro" id="IPR036890">
    <property type="entry name" value="HATPase_C_sf"/>
</dbReference>
<proteinExistence type="predicted"/>
<dbReference type="OrthoDB" id="8765545at2"/>
<keyword evidence="3" id="KW-1185">Reference proteome</keyword>